<proteinExistence type="predicted"/>
<protein>
    <submittedName>
        <fullName evidence="9">Membrane protein YdfJ</fullName>
    </submittedName>
</protein>
<keyword evidence="5 7" id="KW-0472">Membrane</keyword>
<dbReference type="PANTHER" id="PTHR33406:SF12">
    <property type="entry name" value="BLR2997 PROTEIN"/>
    <property type="match status" value="1"/>
</dbReference>
<keyword evidence="3 7" id="KW-0812">Transmembrane</keyword>
<organism evidence="9 10">
    <name type="scientific">Rubinisphaera italica</name>
    <dbReference type="NCBI Taxonomy" id="2527969"/>
    <lineage>
        <taxon>Bacteria</taxon>
        <taxon>Pseudomonadati</taxon>
        <taxon>Planctomycetota</taxon>
        <taxon>Planctomycetia</taxon>
        <taxon>Planctomycetales</taxon>
        <taxon>Planctomycetaceae</taxon>
        <taxon>Rubinisphaera</taxon>
    </lineage>
</organism>
<feature type="domain" description="SSD" evidence="8">
    <location>
        <begin position="662"/>
        <end position="770"/>
    </location>
</feature>
<gene>
    <name evidence="9" type="primary">ydfJ</name>
    <name evidence="9" type="ORF">Pan54_43790</name>
</gene>
<evidence type="ECO:0000256" key="2">
    <source>
        <dbReference type="ARBA" id="ARBA00022475"/>
    </source>
</evidence>
<feature type="transmembrane region" description="Helical" evidence="7">
    <location>
        <begin position="269"/>
        <end position="289"/>
    </location>
</feature>
<dbReference type="PANTHER" id="PTHR33406">
    <property type="entry name" value="MEMBRANE PROTEIN MJ1562-RELATED"/>
    <property type="match status" value="1"/>
</dbReference>
<keyword evidence="4 7" id="KW-1133">Transmembrane helix</keyword>
<feature type="domain" description="SSD" evidence="8">
    <location>
        <begin position="275"/>
        <end position="397"/>
    </location>
</feature>
<evidence type="ECO:0000256" key="3">
    <source>
        <dbReference type="ARBA" id="ARBA00022692"/>
    </source>
</evidence>
<feature type="transmembrane region" description="Helical" evidence="7">
    <location>
        <begin position="340"/>
        <end position="365"/>
    </location>
</feature>
<feature type="transmembrane region" description="Helical" evidence="7">
    <location>
        <begin position="613"/>
        <end position="637"/>
    </location>
</feature>
<name>A0A5C5XNG7_9PLAN</name>
<feature type="transmembrane region" description="Helical" evidence="7">
    <location>
        <begin position="672"/>
        <end position="694"/>
    </location>
</feature>
<feature type="transmembrane region" description="Helical" evidence="7">
    <location>
        <begin position="301"/>
        <end position="320"/>
    </location>
</feature>
<sequence length="790" mass="87373">MNRLFDRIFGSTVDAPLLVTLLILLLSGAALLGYYDPDRVTSLLKPRAEMEAVPEPAPPQPKAEKPKTDVVDEAPKPKPKPQPQIPDVDTVSLTDSDVILVVKSKQFFTPEGAAAIRDVVSALDALPYVRDILWMDRAPVLNLFGFRESLFPKARASQRQFDEAREAAVNHPLIGGQLLSRDGETILLLIKFDWLFVTDDADCTENLKLTAAQAASKYQDIDFEYMVTGKVPSYLTFMESQEKNRFKYQMIGYGTILAMAMILFRGFRAVLIVSLAPAIGVFWTLGILHYFDFQDNPFNDIILPVLLSLVGLTDGVHLMVEIRKLRSQGCDVRDAARTGICRVGLACALTSITTAIGFGSLSLAHHEIVREFGICCVIGVLLTFLSVVLTIPLLCSTRLGRNIHKGHEKGLIDRNLNRISGLITFILHRSKGFAWAAIACTILFSAISLTLRPDERRANALPQHSEAVLAIKHMDEAFGGLEMSSVRINWDDQIESDSAEVLTVIMQVDDLLAAESLIGSPISIRNFIDVLPGSGEPQDRMPLLQLLPASLKRAFYEPERQRAEVNFRVQDLGIARYGPVFERIEAGLETIQAEHPHFNFDLTGSAVWRWENLYQIVIDLAASLGSATFIIFLVLAVAYRSLRIGLISIVPNLFPLAVTGTFLVIYGQSLEIASVCAFTVCLGIAVDDTIHFLTRYREESRRKPQNAAIAHAFTETGTALIMTTIVLLVGFTTVLLSDMRDQRIFAAMGALTIGSALFADLIFLPALLSYFMKDSQVEESDQKESQLTPL</sequence>
<evidence type="ECO:0000256" key="5">
    <source>
        <dbReference type="ARBA" id="ARBA00023136"/>
    </source>
</evidence>
<evidence type="ECO:0000256" key="6">
    <source>
        <dbReference type="SAM" id="MobiDB-lite"/>
    </source>
</evidence>
<dbReference type="SUPFAM" id="SSF82866">
    <property type="entry name" value="Multidrug efflux transporter AcrB transmembrane domain"/>
    <property type="match status" value="2"/>
</dbReference>
<feature type="transmembrane region" description="Helical" evidence="7">
    <location>
        <begin position="644"/>
        <end position="666"/>
    </location>
</feature>
<dbReference type="RefSeq" id="WP_146505362.1">
    <property type="nucleotide sequence ID" value="NZ_SJPG01000001.1"/>
</dbReference>
<feature type="transmembrane region" description="Helical" evidence="7">
    <location>
        <begin position="15"/>
        <end position="35"/>
    </location>
</feature>
<dbReference type="InterPro" id="IPR050545">
    <property type="entry name" value="Mycobact_MmpL"/>
</dbReference>
<evidence type="ECO:0000256" key="4">
    <source>
        <dbReference type="ARBA" id="ARBA00022989"/>
    </source>
</evidence>
<dbReference type="AlphaFoldDB" id="A0A5C5XNG7"/>
<dbReference type="OrthoDB" id="9794724at2"/>
<dbReference type="EMBL" id="SJPG01000001">
    <property type="protein sequence ID" value="TWT63625.1"/>
    <property type="molecule type" value="Genomic_DNA"/>
</dbReference>
<feature type="transmembrane region" description="Helical" evidence="7">
    <location>
        <begin position="744"/>
        <end position="768"/>
    </location>
</feature>
<accession>A0A5C5XNG7</accession>
<dbReference type="Gene3D" id="1.20.1640.10">
    <property type="entry name" value="Multidrug efflux transporter AcrB transmembrane domain"/>
    <property type="match status" value="2"/>
</dbReference>
<dbReference type="Proteomes" id="UP000316095">
    <property type="component" value="Unassembled WGS sequence"/>
</dbReference>
<dbReference type="GO" id="GO:0005886">
    <property type="term" value="C:plasma membrane"/>
    <property type="evidence" value="ECO:0007669"/>
    <property type="project" value="UniProtKB-SubCell"/>
</dbReference>
<dbReference type="InterPro" id="IPR000731">
    <property type="entry name" value="SSD"/>
</dbReference>
<comment type="subcellular location">
    <subcellularLocation>
        <location evidence="1">Cell membrane</location>
        <topology evidence="1">Multi-pass membrane protein</topology>
    </subcellularLocation>
</comment>
<evidence type="ECO:0000313" key="10">
    <source>
        <dbReference type="Proteomes" id="UP000316095"/>
    </source>
</evidence>
<dbReference type="Pfam" id="PF03176">
    <property type="entry name" value="MMPL"/>
    <property type="match status" value="2"/>
</dbReference>
<evidence type="ECO:0000256" key="1">
    <source>
        <dbReference type="ARBA" id="ARBA00004651"/>
    </source>
</evidence>
<feature type="transmembrane region" description="Helical" evidence="7">
    <location>
        <begin position="706"/>
        <end position="732"/>
    </location>
</feature>
<feature type="transmembrane region" description="Helical" evidence="7">
    <location>
        <begin position="371"/>
        <end position="395"/>
    </location>
</feature>
<comment type="caution">
    <text evidence="9">The sequence shown here is derived from an EMBL/GenBank/DDBJ whole genome shotgun (WGS) entry which is preliminary data.</text>
</comment>
<keyword evidence="10" id="KW-1185">Reference proteome</keyword>
<dbReference type="InterPro" id="IPR004869">
    <property type="entry name" value="MMPL_dom"/>
</dbReference>
<feature type="region of interest" description="Disordered" evidence="6">
    <location>
        <begin position="50"/>
        <end position="89"/>
    </location>
</feature>
<evidence type="ECO:0000256" key="7">
    <source>
        <dbReference type="SAM" id="Phobius"/>
    </source>
</evidence>
<evidence type="ECO:0000313" key="9">
    <source>
        <dbReference type="EMBL" id="TWT63625.1"/>
    </source>
</evidence>
<feature type="transmembrane region" description="Helical" evidence="7">
    <location>
        <begin position="432"/>
        <end position="451"/>
    </location>
</feature>
<evidence type="ECO:0000259" key="8">
    <source>
        <dbReference type="PROSITE" id="PS50156"/>
    </source>
</evidence>
<keyword evidence="2" id="KW-1003">Cell membrane</keyword>
<feature type="compositionally biased region" description="Basic and acidic residues" evidence="6">
    <location>
        <begin position="62"/>
        <end position="76"/>
    </location>
</feature>
<reference evidence="9 10" key="1">
    <citation type="submission" date="2019-02" db="EMBL/GenBank/DDBJ databases">
        <title>Deep-cultivation of Planctomycetes and their phenomic and genomic characterization uncovers novel biology.</title>
        <authorList>
            <person name="Wiegand S."/>
            <person name="Jogler M."/>
            <person name="Boedeker C."/>
            <person name="Pinto D."/>
            <person name="Vollmers J."/>
            <person name="Rivas-Marin E."/>
            <person name="Kohn T."/>
            <person name="Peeters S.H."/>
            <person name="Heuer A."/>
            <person name="Rast P."/>
            <person name="Oberbeckmann S."/>
            <person name="Bunk B."/>
            <person name="Jeske O."/>
            <person name="Meyerdierks A."/>
            <person name="Storesund J.E."/>
            <person name="Kallscheuer N."/>
            <person name="Luecker S."/>
            <person name="Lage O.M."/>
            <person name="Pohl T."/>
            <person name="Merkel B.J."/>
            <person name="Hornburger P."/>
            <person name="Mueller R.-W."/>
            <person name="Bruemmer F."/>
            <person name="Labrenz M."/>
            <person name="Spormann A.M."/>
            <person name="Op Den Camp H."/>
            <person name="Overmann J."/>
            <person name="Amann R."/>
            <person name="Jetten M.S.M."/>
            <person name="Mascher T."/>
            <person name="Medema M.H."/>
            <person name="Devos D.P."/>
            <person name="Kaster A.-K."/>
            <person name="Ovreas L."/>
            <person name="Rohde M."/>
            <person name="Galperin M.Y."/>
            <person name="Jogler C."/>
        </authorList>
    </citation>
    <scope>NUCLEOTIDE SEQUENCE [LARGE SCALE GENOMIC DNA]</scope>
    <source>
        <strain evidence="9 10">Pan54</strain>
    </source>
</reference>
<dbReference type="PROSITE" id="PS50156">
    <property type="entry name" value="SSD"/>
    <property type="match status" value="2"/>
</dbReference>